<name>A0A8T0IT70_CERPU</name>
<dbReference type="AlphaFoldDB" id="A0A8T0IT70"/>
<dbReference type="PANTHER" id="PTHR12276:SF95">
    <property type="entry name" value="ENTH_VHS FAMILY PROTEIN"/>
    <property type="match status" value="1"/>
</dbReference>
<evidence type="ECO:0000313" key="8">
    <source>
        <dbReference type="Proteomes" id="UP000822688"/>
    </source>
</evidence>
<dbReference type="GO" id="GO:0005768">
    <property type="term" value="C:endosome"/>
    <property type="evidence" value="ECO:0007669"/>
    <property type="project" value="TreeGrafter"/>
</dbReference>
<protein>
    <recommendedName>
        <fullName evidence="6">ENTH domain-containing protein</fullName>
    </recommendedName>
</protein>
<evidence type="ECO:0000256" key="2">
    <source>
        <dbReference type="ARBA" id="ARBA00004555"/>
    </source>
</evidence>
<dbReference type="GO" id="GO:0005886">
    <property type="term" value="C:plasma membrane"/>
    <property type="evidence" value="ECO:0007669"/>
    <property type="project" value="TreeGrafter"/>
</dbReference>
<dbReference type="InterPro" id="IPR008942">
    <property type="entry name" value="ENTH_VHS"/>
</dbReference>
<reference evidence="7" key="1">
    <citation type="submission" date="2020-06" db="EMBL/GenBank/DDBJ databases">
        <title>WGS assembly of Ceratodon purpureus strain R40.</title>
        <authorList>
            <person name="Carey S.B."/>
            <person name="Jenkins J."/>
            <person name="Shu S."/>
            <person name="Lovell J.T."/>
            <person name="Sreedasyam A."/>
            <person name="Maumus F."/>
            <person name="Tiley G.P."/>
            <person name="Fernandez-Pozo N."/>
            <person name="Barry K."/>
            <person name="Chen C."/>
            <person name="Wang M."/>
            <person name="Lipzen A."/>
            <person name="Daum C."/>
            <person name="Saski C.A."/>
            <person name="Payton A.C."/>
            <person name="Mcbreen J.C."/>
            <person name="Conrad R.E."/>
            <person name="Kollar L.M."/>
            <person name="Olsson S."/>
            <person name="Huttunen S."/>
            <person name="Landis J.B."/>
            <person name="Wickett N.J."/>
            <person name="Johnson M.G."/>
            <person name="Rensing S.A."/>
            <person name="Grimwood J."/>
            <person name="Schmutz J."/>
            <person name="Mcdaniel S.F."/>
        </authorList>
    </citation>
    <scope>NUCLEOTIDE SEQUENCE</scope>
    <source>
        <strain evidence="7">R40</strain>
    </source>
</reference>
<dbReference type="CDD" id="cd03571">
    <property type="entry name" value="ENTH"/>
    <property type="match status" value="1"/>
</dbReference>
<proteinExistence type="predicted"/>
<organism evidence="7 8">
    <name type="scientific">Ceratodon purpureus</name>
    <name type="common">Fire moss</name>
    <name type="synonym">Dicranum purpureum</name>
    <dbReference type="NCBI Taxonomy" id="3225"/>
    <lineage>
        <taxon>Eukaryota</taxon>
        <taxon>Viridiplantae</taxon>
        <taxon>Streptophyta</taxon>
        <taxon>Embryophyta</taxon>
        <taxon>Bryophyta</taxon>
        <taxon>Bryophytina</taxon>
        <taxon>Bryopsida</taxon>
        <taxon>Dicranidae</taxon>
        <taxon>Pseudoditrichales</taxon>
        <taxon>Ditrichaceae</taxon>
        <taxon>Ceratodon</taxon>
    </lineage>
</organism>
<evidence type="ECO:0000256" key="4">
    <source>
        <dbReference type="ARBA" id="ARBA00023329"/>
    </source>
</evidence>
<gene>
    <name evidence="7" type="ORF">KC19_2G072200</name>
</gene>
<evidence type="ECO:0000259" key="6">
    <source>
        <dbReference type="PROSITE" id="PS50942"/>
    </source>
</evidence>
<feature type="domain" description="ENTH" evidence="6">
    <location>
        <begin position="37"/>
        <end position="170"/>
    </location>
</feature>
<feature type="region of interest" description="Disordered" evidence="5">
    <location>
        <begin position="194"/>
        <end position="247"/>
    </location>
</feature>
<comment type="subcellular location">
    <subcellularLocation>
        <location evidence="1">Cytoplasmic vesicle</location>
        <location evidence="1">Clathrin-coated vesicle</location>
    </subcellularLocation>
    <subcellularLocation>
        <location evidence="2">Golgi apparatus</location>
    </subcellularLocation>
</comment>
<keyword evidence="8" id="KW-1185">Reference proteome</keyword>
<keyword evidence="4" id="KW-0968">Cytoplasmic vesicle</keyword>
<dbReference type="EMBL" id="CM026422">
    <property type="protein sequence ID" value="KAG0586209.1"/>
    <property type="molecule type" value="Genomic_DNA"/>
</dbReference>
<evidence type="ECO:0000313" key="7">
    <source>
        <dbReference type="EMBL" id="KAG0586209.1"/>
    </source>
</evidence>
<dbReference type="GO" id="GO:0030125">
    <property type="term" value="C:clathrin vesicle coat"/>
    <property type="evidence" value="ECO:0007669"/>
    <property type="project" value="TreeGrafter"/>
</dbReference>
<accession>A0A8T0IT70</accession>
<dbReference type="PROSITE" id="PS50942">
    <property type="entry name" value="ENTH"/>
    <property type="match status" value="1"/>
</dbReference>
<dbReference type="InterPro" id="IPR013809">
    <property type="entry name" value="ENTH"/>
</dbReference>
<dbReference type="GO" id="GO:0005794">
    <property type="term" value="C:Golgi apparatus"/>
    <property type="evidence" value="ECO:0007669"/>
    <property type="project" value="UniProtKB-SubCell"/>
</dbReference>
<dbReference type="Gene3D" id="1.25.40.90">
    <property type="match status" value="1"/>
</dbReference>
<dbReference type="PANTHER" id="PTHR12276">
    <property type="entry name" value="EPSIN/ENT-RELATED"/>
    <property type="match status" value="1"/>
</dbReference>
<dbReference type="SUPFAM" id="SSF48464">
    <property type="entry name" value="ENTH/VHS domain"/>
    <property type="match status" value="1"/>
</dbReference>
<evidence type="ECO:0000256" key="5">
    <source>
        <dbReference type="SAM" id="MobiDB-lite"/>
    </source>
</evidence>
<keyword evidence="3" id="KW-0333">Golgi apparatus</keyword>
<feature type="compositionally biased region" description="Polar residues" evidence="5">
    <location>
        <begin position="236"/>
        <end position="246"/>
    </location>
</feature>
<dbReference type="EMBL" id="CM026422">
    <property type="protein sequence ID" value="KAG0586207.1"/>
    <property type="molecule type" value="Genomic_DNA"/>
</dbReference>
<dbReference type="GO" id="GO:0006897">
    <property type="term" value="P:endocytosis"/>
    <property type="evidence" value="ECO:0007669"/>
    <property type="project" value="TreeGrafter"/>
</dbReference>
<dbReference type="Proteomes" id="UP000822688">
    <property type="component" value="Chromosome 2"/>
</dbReference>
<comment type="caution">
    <text evidence="7">The sequence shown here is derived from an EMBL/GenBank/DDBJ whole genome shotgun (WGS) entry which is preliminary data.</text>
</comment>
<dbReference type="Pfam" id="PF01417">
    <property type="entry name" value="ENTH"/>
    <property type="match status" value="1"/>
</dbReference>
<sequence length="267" mass="30368">MELGKMDNRTGFGMGHMERLRNRASYLLKDSLKIARVALVDVSTAELMTEDATNADEWGPTTKQMAEISESSNNSEEYLRIVHVLHKRFALNTQKYWRQIHKSLILLEYLLCHGPEHLMMEFRQDKGRLEEFARFVYVDWKGVDRGSAVQRRAKHVLHLLMDEAFYKNERTNAQKISKVISGFGSESLSHMFTRSKSHHSNVPRSQSASSLIGIHHDSGEDSSTLLADEDDHCNSEPETPSTSGRSSWGAFSVSAQFTFHLGTQSYT</sequence>
<evidence type="ECO:0000256" key="3">
    <source>
        <dbReference type="ARBA" id="ARBA00023034"/>
    </source>
</evidence>
<dbReference type="SMART" id="SM00273">
    <property type="entry name" value="ENTH"/>
    <property type="match status" value="1"/>
</dbReference>
<dbReference type="GO" id="GO:0005543">
    <property type="term" value="F:phospholipid binding"/>
    <property type="evidence" value="ECO:0007669"/>
    <property type="project" value="TreeGrafter"/>
</dbReference>
<dbReference type="GO" id="GO:0030276">
    <property type="term" value="F:clathrin binding"/>
    <property type="evidence" value="ECO:0007669"/>
    <property type="project" value="TreeGrafter"/>
</dbReference>
<evidence type="ECO:0000256" key="1">
    <source>
        <dbReference type="ARBA" id="ARBA00004132"/>
    </source>
</evidence>